<dbReference type="EMBL" id="AE014074">
    <property type="protein sequence ID" value="AAM79354.1"/>
    <property type="molecule type" value="Genomic_DNA"/>
</dbReference>
<dbReference type="Proteomes" id="UP000000564">
    <property type="component" value="Chromosome"/>
</dbReference>
<keyword evidence="2" id="KW-1133">Transmembrane helix</keyword>
<evidence type="ECO:0000313" key="3">
    <source>
        <dbReference type="EMBL" id="AAM79354.1"/>
    </source>
</evidence>
<dbReference type="GO" id="GO:0030975">
    <property type="term" value="F:thiamine binding"/>
    <property type="evidence" value="ECO:0007669"/>
    <property type="project" value="TreeGrafter"/>
</dbReference>
<protein>
    <submittedName>
        <fullName evidence="3">Putative periplasmic-iron-binding protein</fullName>
    </submittedName>
</protein>
<evidence type="ECO:0000256" key="1">
    <source>
        <dbReference type="ARBA" id="ARBA00022729"/>
    </source>
</evidence>
<dbReference type="HOGENOM" id="CLU_026974_0_2_9"/>
<dbReference type="GO" id="GO:0030976">
    <property type="term" value="F:thiamine pyrophosphate binding"/>
    <property type="evidence" value="ECO:0007669"/>
    <property type="project" value="TreeGrafter"/>
</dbReference>
<keyword evidence="2" id="KW-0812">Transmembrane</keyword>
<dbReference type="GO" id="GO:0015888">
    <property type="term" value="P:thiamine transport"/>
    <property type="evidence" value="ECO:0007669"/>
    <property type="project" value="TreeGrafter"/>
</dbReference>
<dbReference type="InterPro" id="IPR026045">
    <property type="entry name" value="Ferric-bd"/>
</dbReference>
<dbReference type="KEGG" id="spg:SpyM3_0747"/>
<dbReference type="Pfam" id="PF13531">
    <property type="entry name" value="SBP_bac_11"/>
    <property type="match status" value="1"/>
</dbReference>
<organism evidence="3 4">
    <name type="scientific">Streptococcus pyogenes serotype M3 (strain ATCC BAA-595 / MGAS315)</name>
    <dbReference type="NCBI Taxonomy" id="198466"/>
    <lineage>
        <taxon>Bacteria</taxon>
        <taxon>Bacillati</taxon>
        <taxon>Bacillota</taxon>
        <taxon>Bacilli</taxon>
        <taxon>Lactobacillales</taxon>
        <taxon>Streptococcaceae</taxon>
        <taxon>Streptococcus</taxon>
    </lineage>
</organism>
<feature type="transmembrane region" description="Helical" evidence="2">
    <location>
        <begin position="9"/>
        <end position="29"/>
    </location>
</feature>
<evidence type="ECO:0000256" key="2">
    <source>
        <dbReference type="SAM" id="Phobius"/>
    </source>
</evidence>
<dbReference type="RefSeq" id="WP_011017728.1">
    <property type="nucleotide sequence ID" value="NC_004070.1"/>
</dbReference>
<dbReference type="SUPFAM" id="SSF53850">
    <property type="entry name" value="Periplasmic binding protein-like II"/>
    <property type="match status" value="1"/>
</dbReference>
<evidence type="ECO:0000313" key="4">
    <source>
        <dbReference type="Proteomes" id="UP000000564"/>
    </source>
</evidence>
<reference evidence="3 4" key="1">
    <citation type="journal article" date="2002" name="Proc. Natl. Acad. Sci. U.S.A.">
        <title>Genome sequence of a serotype M3 strain of group A Streptococcus: phage-encoded toxins, the high-virulence phenotype, and clone emergence.</title>
        <authorList>
            <person name="Beres S.B."/>
            <person name="Sylva G.L."/>
            <person name="Barbian K.D."/>
            <person name="Lei B."/>
            <person name="Hoff J.S."/>
            <person name="Mammarella N.D."/>
            <person name="Liu M.Y."/>
            <person name="Smoot J.C."/>
            <person name="Porcella S.F."/>
            <person name="Parkins L.D."/>
            <person name="Campbell D.S."/>
            <person name="Smith T.M."/>
            <person name="McCormick J.K."/>
            <person name="Leung D.Y."/>
            <person name="Schlievert P.M."/>
            <person name="Musser J.M."/>
        </authorList>
    </citation>
    <scope>NUCLEOTIDE SEQUENCE [LARGE SCALE GENOMIC DNA]</scope>
    <source>
        <strain evidence="4">ATCC BAA-595 / MGAS315</strain>
    </source>
</reference>
<dbReference type="PIRSF" id="PIRSF002825">
    <property type="entry name" value="CfbpA"/>
    <property type="match status" value="1"/>
</dbReference>
<dbReference type="PANTHER" id="PTHR30006:SF2">
    <property type="entry name" value="ABC TRANSPORTER SUBSTRATE-BINDING PROTEIN"/>
    <property type="match status" value="1"/>
</dbReference>
<dbReference type="Gene3D" id="3.40.190.10">
    <property type="entry name" value="Periplasmic binding protein-like II"/>
    <property type="match status" value="2"/>
</dbReference>
<keyword evidence="2" id="KW-0472">Membrane</keyword>
<gene>
    <name evidence="3" type="ordered locus">SpyM3_0747</name>
</gene>
<dbReference type="AlphaFoldDB" id="A0A0H2UV24"/>
<proteinExistence type="predicted"/>
<accession>A0A0H2UV24</accession>
<dbReference type="GO" id="GO:0030288">
    <property type="term" value="C:outer membrane-bounded periplasmic space"/>
    <property type="evidence" value="ECO:0007669"/>
    <property type="project" value="TreeGrafter"/>
</dbReference>
<keyword evidence="1" id="KW-0732">Signal</keyword>
<name>A0A0H2UV24_STRP3</name>
<sequence length="348" mass="38743">MLKLKRKWLLSFLLVIIILAIVNIAMYIFSSSKKDSAKELVILTPNSQTILTGTIPAFEEKYGVKVRLIQGGTGQLIDQLGRKDKPLNADIFFGGNYTQFESHKDLFESYVSPQVSTVISDYQLPSHRATPYTINGSVLIVNNELARGLHITSYEDLLQPALKGKIAFADPNSSSSAFSQLTNILLAKGGYTSSEAWEYVKRLLLSMNSIRATSSSDVYESVAEGKMIVGLTYEDPCINLQKSGANVSIVYPDEGTVFVPSSVAIIKKAKAMKEAKQFINFILSSDVQNAFGQSTSNRPIRRDAQTSHEMKPLDEIITLKEDYGYVTRHKKKILNTYNRLHEALERGK</sequence>
<dbReference type="PANTHER" id="PTHR30006">
    <property type="entry name" value="THIAMINE-BINDING PERIPLASMIC PROTEIN-RELATED"/>
    <property type="match status" value="1"/>
</dbReference>